<feature type="chain" id="PRO_5037298207" description="Peptidase S1 domain-containing protein" evidence="1">
    <location>
        <begin position="27"/>
        <end position="217"/>
    </location>
</feature>
<organism evidence="3 4">
    <name type="scientific">Spodoptera exigua</name>
    <name type="common">Beet armyworm</name>
    <name type="synonym">Noctua fulgens</name>
    <dbReference type="NCBI Taxonomy" id="7107"/>
    <lineage>
        <taxon>Eukaryota</taxon>
        <taxon>Metazoa</taxon>
        <taxon>Ecdysozoa</taxon>
        <taxon>Arthropoda</taxon>
        <taxon>Hexapoda</taxon>
        <taxon>Insecta</taxon>
        <taxon>Pterygota</taxon>
        <taxon>Neoptera</taxon>
        <taxon>Endopterygota</taxon>
        <taxon>Lepidoptera</taxon>
        <taxon>Glossata</taxon>
        <taxon>Ditrysia</taxon>
        <taxon>Noctuoidea</taxon>
        <taxon>Noctuidae</taxon>
        <taxon>Amphipyrinae</taxon>
        <taxon>Spodoptera</taxon>
    </lineage>
</organism>
<dbReference type="Pfam" id="PF00089">
    <property type="entry name" value="Trypsin"/>
    <property type="match status" value="1"/>
</dbReference>
<dbReference type="GO" id="GO:0006508">
    <property type="term" value="P:proteolysis"/>
    <property type="evidence" value="ECO:0007669"/>
    <property type="project" value="InterPro"/>
</dbReference>
<name>A0A922M7J5_SPOEX</name>
<sequence>MHYTLSSSYKMFWLLLFLYIPNRSNQVGIVGNPLAHARPCDDNTNVTASFESGLPPGEENQYYLNIRAKIQKHSQINLKFDSDATVTLVFEIILHKDFDPKTLNNDIALLKLKSEALFDDYVQPACLWQSVLTKKLPSGGIYGSVRTSACNGDSGGGLVIFVPDVPGTKSQESGAWHVRGVVSTTVSRTDAPICDPNQYTLFTDVAKYRKWILSYLD</sequence>
<dbReference type="PANTHER" id="PTHR24260:SF136">
    <property type="entry name" value="GH08193P-RELATED"/>
    <property type="match status" value="1"/>
</dbReference>
<feature type="domain" description="Peptidase S1" evidence="2">
    <location>
        <begin position="28"/>
        <end position="212"/>
    </location>
</feature>
<dbReference type="PANTHER" id="PTHR24260">
    <property type="match status" value="1"/>
</dbReference>
<dbReference type="InterPro" id="IPR043504">
    <property type="entry name" value="Peptidase_S1_PA_chymotrypsin"/>
</dbReference>
<dbReference type="Proteomes" id="UP000814243">
    <property type="component" value="Unassembled WGS sequence"/>
</dbReference>
<dbReference type="SUPFAM" id="SSF50494">
    <property type="entry name" value="Trypsin-like serine proteases"/>
    <property type="match status" value="1"/>
</dbReference>
<reference evidence="3" key="1">
    <citation type="journal article" date="2021" name="G3 (Bethesda)">
        <title>Genome and transcriptome analysis of the beet armyworm Spodoptera exigua reveals targets for pest control. .</title>
        <authorList>
            <person name="Simon S."/>
            <person name="Breeschoten T."/>
            <person name="Jansen H.J."/>
            <person name="Dirks R.P."/>
            <person name="Schranz M.E."/>
            <person name="Ros V.I.D."/>
        </authorList>
    </citation>
    <scope>NUCLEOTIDE SEQUENCE</scope>
    <source>
        <strain evidence="3">TB_SE_WUR_2020</strain>
    </source>
</reference>
<accession>A0A922M7J5</accession>
<gene>
    <name evidence="3" type="ORF">HF086_011964</name>
</gene>
<evidence type="ECO:0000256" key="1">
    <source>
        <dbReference type="SAM" id="SignalP"/>
    </source>
</evidence>
<dbReference type="InterPro" id="IPR009003">
    <property type="entry name" value="Peptidase_S1_PA"/>
</dbReference>
<proteinExistence type="predicted"/>
<keyword evidence="1" id="KW-0732">Signal</keyword>
<evidence type="ECO:0000313" key="3">
    <source>
        <dbReference type="EMBL" id="KAH9631260.1"/>
    </source>
</evidence>
<evidence type="ECO:0000259" key="2">
    <source>
        <dbReference type="SMART" id="SM00020"/>
    </source>
</evidence>
<dbReference type="InterPro" id="IPR051333">
    <property type="entry name" value="CLIP_Serine_Protease"/>
</dbReference>
<protein>
    <recommendedName>
        <fullName evidence="2">Peptidase S1 domain-containing protein</fullName>
    </recommendedName>
</protein>
<dbReference type="EMBL" id="JACEFF010000769">
    <property type="protein sequence ID" value="KAH9631260.1"/>
    <property type="molecule type" value="Genomic_DNA"/>
</dbReference>
<dbReference type="Gene3D" id="2.40.10.10">
    <property type="entry name" value="Trypsin-like serine proteases"/>
    <property type="match status" value="2"/>
</dbReference>
<feature type="signal peptide" evidence="1">
    <location>
        <begin position="1"/>
        <end position="26"/>
    </location>
</feature>
<dbReference type="AlphaFoldDB" id="A0A922M7J5"/>
<evidence type="ECO:0000313" key="4">
    <source>
        <dbReference type="Proteomes" id="UP000814243"/>
    </source>
</evidence>
<dbReference type="InterPro" id="IPR001254">
    <property type="entry name" value="Trypsin_dom"/>
</dbReference>
<dbReference type="GO" id="GO:0004252">
    <property type="term" value="F:serine-type endopeptidase activity"/>
    <property type="evidence" value="ECO:0007669"/>
    <property type="project" value="InterPro"/>
</dbReference>
<dbReference type="SMART" id="SM00020">
    <property type="entry name" value="Tryp_SPc"/>
    <property type="match status" value="1"/>
</dbReference>
<comment type="caution">
    <text evidence="3">The sequence shown here is derived from an EMBL/GenBank/DDBJ whole genome shotgun (WGS) entry which is preliminary data.</text>
</comment>